<evidence type="ECO:0000313" key="1">
    <source>
        <dbReference type="EMBL" id="CAG8773457.1"/>
    </source>
</evidence>
<sequence>MNAAANAAEKLMRKGETGADIVTDVANPASNPEKYADPSGEKMQALAWIGAND</sequence>
<keyword evidence="2" id="KW-1185">Reference proteome</keyword>
<gene>
    <name evidence="1" type="ORF">ACOLOM_LOCUS13949</name>
</gene>
<reference evidence="1" key="1">
    <citation type="submission" date="2021-06" db="EMBL/GenBank/DDBJ databases">
        <authorList>
            <person name="Kallberg Y."/>
            <person name="Tangrot J."/>
            <person name="Rosling A."/>
        </authorList>
    </citation>
    <scope>NUCLEOTIDE SEQUENCE</scope>
    <source>
        <strain evidence="1">CL356</strain>
    </source>
</reference>
<dbReference type="Proteomes" id="UP000789525">
    <property type="component" value="Unassembled WGS sequence"/>
</dbReference>
<protein>
    <submittedName>
        <fullName evidence="1">1865_t:CDS:1</fullName>
    </submittedName>
</protein>
<accession>A0ACA9R299</accession>
<name>A0ACA9R299_9GLOM</name>
<feature type="non-terminal residue" evidence="1">
    <location>
        <position position="53"/>
    </location>
</feature>
<comment type="caution">
    <text evidence="1">The sequence shown here is derived from an EMBL/GenBank/DDBJ whole genome shotgun (WGS) entry which is preliminary data.</text>
</comment>
<organism evidence="1 2">
    <name type="scientific">Acaulospora colombiana</name>
    <dbReference type="NCBI Taxonomy" id="27376"/>
    <lineage>
        <taxon>Eukaryota</taxon>
        <taxon>Fungi</taxon>
        <taxon>Fungi incertae sedis</taxon>
        <taxon>Mucoromycota</taxon>
        <taxon>Glomeromycotina</taxon>
        <taxon>Glomeromycetes</taxon>
        <taxon>Diversisporales</taxon>
        <taxon>Acaulosporaceae</taxon>
        <taxon>Acaulospora</taxon>
    </lineage>
</organism>
<proteinExistence type="predicted"/>
<evidence type="ECO:0000313" key="2">
    <source>
        <dbReference type="Proteomes" id="UP000789525"/>
    </source>
</evidence>
<dbReference type="EMBL" id="CAJVPT010066459">
    <property type="protein sequence ID" value="CAG8773457.1"/>
    <property type="molecule type" value="Genomic_DNA"/>
</dbReference>